<dbReference type="InterPro" id="IPR004838">
    <property type="entry name" value="NHTrfase_class1_PyrdxlP-BS"/>
</dbReference>
<keyword evidence="6" id="KW-1185">Reference proteome</keyword>
<dbReference type="InterPro" id="IPR015422">
    <property type="entry name" value="PyrdxlP-dep_Trfase_small"/>
</dbReference>
<proteinExistence type="inferred from homology"/>
<evidence type="ECO:0000259" key="4">
    <source>
        <dbReference type="Pfam" id="PF00155"/>
    </source>
</evidence>
<dbReference type="EMBL" id="CP098400">
    <property type="protein sequence ID" value="URW79531.1"/>
    <property type="molecule type" value="Genomic_DNA"/>
</dbReference>
<evidence type="ECO:0000256" key="3">
    <source>
        <dbReference type="RuleBase" id="RU000481"/>
    </source>
</evidence>
<reference evidence="5" key="1">
    <citation type="submission" date="2022-05" db="EMBL/GenBank/DDBJ databases">
        <authorList>
            <person name="Sun X."/>
        </authorList>
    </citation>
    <scope>NUCLEOTIDE SEQUENCE</scope>
    <source>
        <strain evidence="5">Ai-910</strain>
    </source>
</reference>
<dbReference type="EC" id="2.6.1.-" evidence="3"/>
<comment type="cofactor">
    <cofactor evidence="1 3">
        <name>pyridoxal 5'-phosphate</name>
        <dbReference type="ChEBI" id="CHEBI:597326"/>
    </cofactor>
</comment>
<evidence type="ECO:0000256" key="1">
    <source>
        <dbReference type="ARBA" id="ARBA00001933"/>
    </source>
</evidence>
<evidence type="ECO:0000313" key="6">
    <source>
        <dbReference type="Proteomes" id="UP001056426"/>
    </source>
</evidence>
<name>A0A9J6ZPG9_9BACT</name>
<dbReference type="SUPFAM" id="SSF53383">
    <property type="entry name" value="PLP-dependent transferases"/>
    <property type="match status" value="1"/>
</dbReference>
<dbReference type="InterPro" id="IPR015424">
    <property type="entry name" value="PyrdxlP-dep_Trfase"/>
</dbReference>
<dbReference type="RefSeq" id="WP_250723486.1">
    <property type="nucleotide sequence ID" value="NZ_CP098400.1"/>
</dbReference>
<feature type="domain" description="Aminotransferase class I/classII large" evidence="4">
    <location>
        <begin position="39"/>
        <end position="327"/>
    </location>
</feature>
<organism evidence="5 6">
    <name type="scientific">Xiashengella succiniciproducens</name>
    <dbReference type="NCBI Taxonomy" id="2949635"/>
    <lineage>
        <taxon>Bacteria</taxon>
        <taxon>Pseudomonadati</taxon>
        <taxon>Bacteroidota</taxon>
        <taxon>Bacteroidia</taxon>
        <taxon>Marinilabiliales</taxon>
        <taxon>Marinilabiliaceae</taxon>
        <taxon>Xiashengella</taxon>
    </lineage>
</organism>
<keyword evidence="3 5" id="KW-0032">Aminotransferase</keyword>
<comment type="similarity">
    <text evidence="3">Belongs to the class-I pyridoxal-phosphate-dependent aminotransferase family.</text>
</comment>
<dbReference type="Proteomes" id="UP001056426">
    <property type="component" value="Chromosome"/>
</dbReference>
<dbReference type="Gene3D" id="3.40.640.10">
    <property type="entry name" value="Type I PLP-dependent aspartate aminotransferase-like (Major domain)"/>
    <property type="match status" value="1"/>
</dbReference>
<protein>
    <recommendedName>
        <fullName evidence="3">Aminotransferase</fullName>
        <ecNumber evidence="3">2.6.1.-</ecNumber>
    </recommendedName>
</protein>
<dbReference type="PANTHER" id="PTHR42885:SF1">
    <property type="entry name" value="THREONINE-PHOSPHATE DECARBOXYLASE"/>
    <property type="match status" value="1"/>
</dbReference>
<dbReference type="GO" id="GO:0008483">
    <property type="term" value="F:transaminase activity"/>
    <property type="evidence" value="ECO:0007669"/>
    <property type="project" value="UniProtKB-KW"/>
</dbReference>
<dbReference type="Gene3D" id="3.90.1150.10">
    <property type="entry name" value="Aspartate Aminotransferase, domain 1"/>
    <property type="match status" value="1"/>
</dbReference>
<dbReference type="KEGG" id="alkq:M9189_11775"/>
<evidence type="ECO:0000313" key="5">
    <source>
        <dbReference type="EMBL" id="URW79531.1"/>
    </source>
</evidence>
<dbReference type="PANTHER" id="PTHR42885">
    <property type="entry name" value="HISTIDINOL-PHOSPHATE AMINOTRANSFERASE-RELATED"/>
    <property type="match status" value="1"/>
</dbReference>
<dbReference type="CDD" id="cd00609">
    <property type="entry name" value="AAT_like"/>
    <property type="match status" value="1"/>
</dbReference>
<dbReference type="InterPro" id="IPR004839">
    <property type="entry name" value="Aminotransferase_I/II_large"/>
</dbReference>
<dbReference type="InterPro" id="IPR015421">
    <property type="entry name" value="PyrdxlP-dep_Trfase_major"/>
</dbReference>
<reference evidence="5" key="2">
    <citation type="submission" date="2022-06" db="EMBL/GenBank/DDBJ databases">
        <title>Xiashengella guii gen. nov. sp. nov., a bacterium isolated form anaerobic digestion tank.</title>
        <authorList>
            <person name="Huang H."/>
        </authorList>
    </citation>
    <scope>NUCLEOTIDE SEQUENCE</scope>
    <source>
        <strain evidence="5">Ai-910</strain>
    </source>
</reference>
<dbReference type="AlphaFoldDB" id="A0A9J6ZPG9"/>
<dbReference type="Pfam" id="PF00155">
    <property type="entry name" value="Aminotran_1_2"/>
    <property type="match status" value="1"/>
</dbReference>
<keyword evidence="3" id="KW-0808">Transferase</keyword>
<evidence type="ECO:0000256" key="2">
    <source>
        <dbReference type="ARBA" id="ARBA00022898"/>
    </source>
</evidence>
<keyword evidence="2" id="KW-0663">Pyridoxal phosphate</keyword>
<dbReference type="GO" id="GO:0030170">
    <property type="term" value="F:pyridoxal phosphate binding"/>
    <property type="evidence" value="ECO:0007669"/>
    <property type="project" value="InterPro"/>
</dbReference>
<accession>A0A9J6ZPG9</accession>
<dbReference type="PROSITE" id="PS00105">
    <property type="entry name" value="AA_TRANSFER_CLASS_1"/>
    <property type="match status" value="1"/>
</dbReference>
<gene>
    <name evidence="5" type="ORF">M9189_11775</name>
</gene>
<sequence>MLQGHGNNRNAFPGKISCDFSSNVLPAALPGDLLEHLKGRLETLSDYPEVDAASAARCLQTQHAASGAGVLVTNGSTEAFYLLAHLFRGARSGIVLPSFAEYEDAARCYRHQISFLKAEAVNVKNCRQLDLLWLGQPNNPDGRCWSPHFLRELAQSLPQTTLLIDEAYQELCSDAEGLTTQVLPPNMVVVRSLTKIYGLAGLRAGYLLAQGKLLEKLQPLRMPWSVNSLALAAITWLHAHPTDHKPQINETLSEARKLQKALRQRPELEVTPSACNFFLTRTRVGTAADLQRYLVAEHGLLIRNADNFRGLGPGHFRVAAQTPAANLQLQKAIVEWLNQQQ</sequence>